<dbReference type="GO" id="GO:0005737">
    <property type="term" value="C:cytoplasm"/>
    <property type="evidence" value="ECO:0007669"/>
    <property type="project" value="UniProtKB-SubCell"/>
</dbReference>
<feature type="binding site" evidence="12">
    <location>
        <position position="95"/>
    </location>
    <ligand>
        <name>UDP-N-acetyl-alpha-D-glucosamine</name>
        <dbReference type="ChEBI" id="CHEBI:57705"/>
    </ligand>
</feature>
<evidence type="ECO:0000256" key="10">
    <source>
        <dbReference type="ARBA" id="ARBA00038367"/>
    </source>
</evidence>
<comment type="caution">
    <text evidence="14">The sequence shown here is derived from an EMBL/GenBank/DDBJ whole genome shotgun (WGS) entry which is preliminary data.</text>
</comment>
<dbReference type="PANTHER" id="PTHR43783:SF1">
    <property type="entry name" value="UDP-N-ACETYLGLUCOSAMINE 1-CARBOXYVINYLTRANSFERASE"/>
    <property type="match status" value="1"/>
</dbReference>
<proteinExistence type="inferred from homology"/>
<dbReference type="InterPro" id="IPR005750">
    <property type="entry name" value="UDP_GlcNAc_COvinyl_MurA"/>
</dbReference>
<dbReference type="GO" id="GO:0008360">
    <property type="term" value="P:regulation of cell shape"/>
    <property type="evidence" value="ECO:0007669"/>
    <property type="project" value="UniProtKB-KW"/>
</dbReference>
<dbReference type="GO" id="GO:0009252">
    <property type="term" value="P:peptidoglycan biosynthetic process"/>
    <property type="evidence" value="ECO:0007669"/>
    <property type="project" value="UniProtKB-UniRule"/>
</dbReference>
<dbReference type="Proteomes" id="UP000176846">
    <property type="component" value="Unassembled WGS sequence"/>
</dbReference>
<evidence type="ECO:0000256" key="5">
    <source>
        <dbReference type="ARBA" id="ARBA00022679"/>
    </source>
</evidence>
<dbReference type="InterPro" id="IPR001986">
    <property type="entry name" value="Enolpyruvate_Tfrase_dom"/>
</dbReference>
<evidence type="ECO:0000256" key="8">
    <source>
        <dbReference type="ARBA" id="ARBA00023306"/>
    </source>
</evidence>
<dbReference type="PANTHER" id="PTHR43783">
    <property type="entry name" value="UDP-N-ACETYLGLUCOSAMINE 1-CARBOXYVINYLTRANSFERASE"/>
    <property type="match status" value="1"/>
</dbReference>
<evidence type="ECO:0000256" key="2">
    <source>
        <dbReference type="ARBA" id="ARBA00004752"/>
    </source>
</evidence>
<dbReference type="UniPathway" id="UPA00219"/>
<dbReference type="InterPro" id="IPR013792">
    <property type="entry name" value="RNA3'P_cycl/enolpyr_Trfase_a/b"/>
</dbReference>
<dbReference type="Gene3D" id="3.65.10.10">
    <property type="entry name" value="Enolpyruvate transferase domain"/>
    <property type="match status" value="2"/>
</dbReference>
<dbReference type="NCBIfam" id="NF006873">
    <property type="entry name" value="PRK09369.1"/>
    <property type="match status" value="1"/>
</dbReference>
<evidence type="ECO:0000256" key="7">
    <source>
        <dbReference type="ARBA" id="ARBA00022984"/>
    </source>
</evidence>
<comment type="caution">
    <text evidence="12">Lacks conserved residue(s) required for the propagation of feature annotation.</text>
</comment>
<feature type="binding site" evidence="12">
    <location>
        <position position="307"/>
    </location>
    <ligand>
        <name>UDP-N-acetyl-alpha-D-glucosamine</name>
        <dbReference type="ChEBI" id="CHEBI:57705"/>
    </ligand>
</feature>
<dbReference type="EC" id="2.5.1.7" evidence="12"/>
<evidence type="ECO:0000256" key="9">
    <source>
        <dbReference type="ARBA" id="ARBA00023316"/>
    </source>
</evidence>
<feature type="binding site" evidence="12">
    <location>
        <begin position="25"/>
        <end position="26"/>
    </location>
    <ligand>
        <name>phosphoenolpyruvate</name>
        <dbReference type="ChEBI" id="CHEBI:58702"/>
    </ligand>
</feature>
<evidence type="ECO:0000256" key="12">
    <source>
        <dbReference type="HAMAP-Rule" id="MF_00111"/>
    </source>
</evidence>
<accession>A0A1F7URA4</accession>
<keyword evidence="3 12" id="KW-0963">Cytoplasm</keyword>
<keyword evidence="5 12" id="KW-0808">Transferase</keyword>
<organism evidence="14 15">
    <name type="scientific">Candidatus Uhrbacteria bacterium RIFCSPLOWO2_01_FULL_47_25</name>
    <dbReference type="NCBI Taxonomy" id="1802402"/>
    <lineage>
        <taxon>Bacteria</taxon>
        <taxon>Candidatus Uhriibacteriota</taxon>
    </lineage>
</organism>
<sequence>MNSHATFVIRGGRELKGEIEVKGAKNAALKILAAAVLSREPCVIKNLPDIEDVQRMEELLRSIGVKISKTKQHTTIETSEVQAGPLDRSLVESIRASILLAGPLLARHGEVIMPHPGGDKIGQRPIDIFLDGFKALGVTVEVRDRSYRLTTKKLTGGVILLPRVSVTVTEEMIMTAVLAEGETIIKNAAMEPEIIALADYLNAQGARIRGAGTPTIIINGVKQISGGTYTVIPDRIEAGTFIILGLLTNSEIKVTRCNPSHLESLLWHLEKAGAVVEVGSDFVVTRRHQTLKAQSMITHEYPGFTTDLQPPYTVLMTQAEGPSIIHDPIHQGGRLFYTDLLNSMGANIIMCDPYRVVVNGPTILRGRYLTSPDIRAGMALILAALIAEGETIIDNVYQVDRGYEHIAERLAGLGADIKRSEGE</sequence>
<keyword evidence="7 12" id="KW-0573">Peptidoglycan synthesis</keyword>
<protein>
    <recommendedName>
        <fullName evidence="12">UDP-N-acetylglucosamine 1-carboxyvinyltransferase</fullName>
        <ecNumber evidence="12">2.5.1.7</ecNumber>
    </recommendedName>
    <alternativeName>
        <fullName evidence="12">Enoylpyruvate transferase</fullName>
    </alternativeName>
    <alternativeName>
        <fullName evidence="12">UDP-N-acetylglucosamine enolpyruvyl transferase</fullName>
        <shortName evidence="12">EPT</shortName>
    </alternativeName>
</protein>
<dbReference type="InterPro" id="IPR036968">
    <property type="entry name" value="Enolpyruvate_Tfrase_sf"/>
</dbReference>
<evidence type="ECO:0000256" key="6">
    <source>
        <dbReference type="ARBA" id="ARBA00022960"/>
    </source>
</evidence>
<keyword evidence="8 12" id="KW-0131">Cell cycle</keyword>
<dbReference type="EMBL" id="MGEK01000039">
    <property type="protein sequence ID" value="OGL80254.1"/>
    <property type="molecule type" value="Genomic_DNA"/>
</dbReference>
<dbReference type="InterPro" id="IPR050068">
    <property type="entry name" value="MurA_subfamily"/>
</dbReference>
<reference evidence="14 15" key="1">
    <citation type="journal article" date="2016" name="Nat. Commun.">
        <title>Thousands of microbial genomes shed light on interconnected biogeochemical processes in an aquifer system.</title>
        <authorList>
            <person name="Anantharaman K."/>
            <person name="Brown C.T."/>
            <person name="Hug L.A."/>
            <person name="Sharon I."/>
            <person name="Castelle C.J."/>
            <person name="Probst A.J."/>
            <person name="Thomas B.C."/>
            <person name="Singh A."/>
            <person name="Wilkins M.J."/>
            <person name="Karaoz U."/>
            <person name="Brodie E.L."/>
            <person name="Williams K.H."/>
            <person name="Hubbard S.S."/>
            <person name="Banfield J.F."/>
        </authorList>
    </citation>
    <scope>NUCLEOTIDE SEQUENCE [LARGE SCALE GENOMIC DNA]</scope>
</reference>
<feature type="binding site" evidence="12">
    <location>
        <position position="329"/>
    </location>
    <ligand>
        <name>UDP-N-acetyl-alpha-D-glucosamine</name>
        <dbReference type="ChEBI" id="CHEBI:57705"/>
    </ligand>
</feature>
<dbReference type="GO" id="GO:0051301">
    <property type="term" value="P:cell division"/>
    <property type="evidence" value="ECO:0007669"/>
    <property type="project" value="UniProtKB-KW"/>
</dbReference>
<comment type="similarity">
    <text evidence="10 12">Belongs to the EPSP synthase family. MurA subfamily.</text>
</comment>
<evidence type="ECO:0000256" key="11">
    <source>
        <dbReference type="ARBA" id="ARBA00047527"/>
    </source>
</evidence>
<dbReference type="GO" id="GO:0008760">
    <property type="term" value="F:UDP-N-acetylglucosamine 1-carboxyvinyltransferase activity"/>
    <property type="evidence" value="ECO:0007669"/>
    <property type="project" value="UniProtKB-UniRule"/>
</dbReference>
<evidence type="ECO:0000256" key="4">
    <source>
        <dbReference type="ARBA" id="ARBA00022618"/>
    </source>
</evidence>
<dbReference type="NCBIfam" id="TIGR01072">
    <property type="entry name" value="murA"/>
    <property type="match status" value="1"/>
</dbReference>
<evidence type="ECO:0000259" key="13">
    <source>
        <dbReference type="Pfam" id="PF00275"/>
    </source>
</evidence>
<evidence type="ECO:0000256" key="1">
    <source>
        <dbReference type="ARBA" id="ARBA00004496"/>
    </source>
</evidence>
<dbReference type="Pfam" id="PF00275">
    <property type="entry name" value="EPSP_synthase"/>
    <property type="match status" value="1"/>
</dbReference>
<dbReference type="SUPFAM" id="SSF55205">
    <property type="entry name" value="EPT/RTPC-like"/>
    <property type="match status" value="1"/>
</dbReference>
<keyword evidence="4 12" id="KW-0132">Cell division</keyword>
<keyword evidence="9 12" id="KW-0961">Cell wall biogenesis/degradation</keyword>
<comment type="catalytic activity">
    <reaction evidence="11 12">
        <text>phosphoenolpyruvate + UDP-N-acetyl-alpha-D-glucosamine = UDP-N-acetyl-3-O-(1-carboxyvinyl)-alpha-D-glucosamine + phosphate</text>
        <dbReference type="Rhea" id="RHEA:18681"/>
        <dbReference type="ChEBI" id="CHEBI:43474"/>
        <dbReference type="ChEBI" id="CHEBI:57705"/>
        <dbReference type="ChEBI" id="CHEBI:58702"/>
        <dbReference type="ChEBI" id="CHEBI:68483"/>
        <dbReference type="EC" id="2.5.1.7"/>
    </reaction>
</comment>
<comment type="pathway">
    <text evidence="2 12">Cell wall biogenesis; peptidoglycan biosynthesis.</text>
</comment>
<dbReference type="GO" id="GO:0019277">
    <property type="term" value="P:UDP-N-acetylgalactosamine biosynthetic process"/>
    <property type="evidence" value="ECO:0007669"/>
    <property type="project" value="InterPro"/>
</dbReference>
<comment type="subcellular location">
    <subcellularLocation>
        <location evidence="1 12">Cytoplasm</location>
    </subcellularLocation>
</comment>
<evidence type="ECO:0000313" key="15">
    <source>
        <dbReference type="Proteomes" id="UP000176846"/>
    </source>
</evidence>
<keyword evidence="6 12" id="KW-0133">Cell shape</keyword>
<name>A0A1F7URA4_9BACT</name>
<feature type="domain" description="Enolpyruvate transferase" evidence="13">
    <location>
        <begin position="10"/>
        <end position="410"/>
    </location>
</feature>
<gene>
    <name evidence="12" type="primary">murA</name>
    <name evidence="14" type="ORF">A2936_02705</name>
</gene>
<evidence type="ECO:0000313" key="14">
    <source>
        <dbReference type="EMBL" id="OGL80254.1"/>
    </source>
</evidence>
<dbReference type="CDD" id="cd01555">
    <property type="entry name" value="UdpNAET"/>
    <property type="match status" value="1"/>
</dbReference>
<feature type="active site" description="Proton donor" evidence="12">
    <location>
        <position position="119"/>
    </location>
</feature>
<dbReference type="HAMAP" id="MF_00111">
    <property type="entry name" value="MurA"/>
    <property type="match status" value="1"/>
</dbReference>
<dbReference type="AlphaFoldDB" id="A0A1F7URA4"/>
<comment type="function">
    <text evidence="12">Cell wall formation. Adds enolpyruvyl to UDP-N-acetylglucosamine.</text>
</comment>
<evidence type="ECO:0000256" key="3">
    <source>
        <dbReference type="ARBA" id="ARBA00022490"/>
    </source>
</evidence>
<dbReference type="GO" id="GO:0071555">
    <property type="term" value="P:cell wall organization"/>
    <property type="evidence" value="ECO:0007669"/>
    <property type="project" value="UniProtKB-KW"/>
</dbReference>